<proteinExistence type="predicted"/>
<sequence>MDKISRHRWFEDDENERVCFACFPRPFTPFTRRETASWAWWRRHIHPSIHAVVLTIYTTRPPWPSYRLDAIEIGLRRQMVNSRECLFPRIEIV</sequence>
<name>A0A2T3YVT9_TRIA4</name>
<evidence type="ECO:0000313" key="1">
    <source>
        <dbReference type="EMBL" id="PTB36685.1"/>
    </source>
</evidence>
<gene>
    <name evidence="1" type="ORF">M441DRAFT_267715</name>
</gene>
<organism evidence="1 2">
    <name type="scientific">Trichoderma asperellum (strain ATCC 204424 / CBS 433.97 / NBRC 101777)</name>
    <dbReference type="NCBI Taxonomy" id="1042311"/>
    <lineage>
        <taxon>Eukaryota</taxon>
        <taxon>Fungi</taxon>
        <taxon>Dikarya</taxon>
        <taxon>Ascomycota</taxon>
        <taxon>Pezizomycotina</taxon>
        <taxon>Sordariomycetes</taxon>
        <taxon>Hypocreomycetidae</taxon>
        <taxon>Hypocreales</taxon>
        <taxon>Hypocreaceae</taxon>
        <taxon>Trichoderma</taxon>
    </lineage>
</organism>
<protein>
    <submittedName>
        <fullName evidence="1">Uncharacterized protein</fullName>
    </submittedName>
</protein>
<accession>A0A2T3YVT9</accession>
<dbReference type="Proteomes" id="UP000240493">
    <property type="component" value="Unassembled WGS sequence"/>
</dbReference>
<dbReference type="AlphaFoldDB" id="A0A2T3YVT9"/>
<evidence type="ECO:0000313" key="2">
    <source>
        <dbReference type="Proteomes" id="UP000240493"/>
    </source>
</evidence>
<dbReference type="EMBL" id="KZ679269">
    <property type="protein sequence ID" value="PTB36685.1"/>
    <property type="molecule type" value="Genomic_DNA"/>
</dbReference>
<keyword evidence="2" id="KW-1185">Reference proteome</keyword>
<reference evidence="1 2" key="1">
    <citation type="submission" date="2016-07" db="EMBL/GenBank/DDBJ databases">
        <title>Multiple horizontal gene transfer events from other fungi enriched the ability of initially mycotrophic Trichoderma (Ascomycota) to feed on dead plant biomass.</title>
        <authorList>
            <consortium name="DOE Joint Genome Institute"/>
            <person name="Aerts A."/>
            <person name="Atanasova L."/>
            <person name="Chenthamara K."/>
            <person name="Zhang J."/>
            <person name="Grujic M."/>
            <person name="Henrissat B."/>
            <person name="Kuo A."/>
            <person name="Salamov A."/>
            <person name="Lipzen A."/>
            <person name="Labutti K."/>
            <person name="Barry K."/>
            <person name="Miao Y."/>
            <person name="Rahimi M.J."/>
            <person name="Shen Q."/>
            <person name="Grigoriev I.V."/>
            <person name="Kubicek C.P."/>
            <person name="Druzhinina I.S."/>
        </authorList>
    </citation>
    <scope>NUCLEOTIDE SEQUENCE [LARGE SCALE GENOMIC DNA]</scope>
    <source>
        <strain evidence="1 2">CBS 433.97</strain>
    </source>
</reference>